<dbReference type="NCBIfam" id="NF008759">
    <property type="entry name" value="PRK11790.1"/>
    <property type="match status" value="1"/>
</dbReference>
<dbReference type="PROSITE" id="PS00670">
    <property type="entry name" value="D_2_HYDROXYACID_DH_2"/>
    <property type="match status" value="1"/>
</dbReference>
<protein>
    <submittedName>
        <fullName evidence="7">D-3-phosphoglycerate dehydrogenase</fullName>
        <ecNumber evidence="7">1.1.1.95</ecNumber>
    </submittedName>
</protein>
<dbReference type="Pfam" id="PF00389">
    <property type="entry name" value="2-Hacid_dh"/>
    <property type="match status" value="1"/>
</dbReference>
<evidence type="ECO:0000256" key="3">
    <source>
        <dbReference type="ARBA" id="ARBA00029440"/>
    </source>
</evidence>
<dbReference type="InterPro" id="IPR029753">
    <property type="entry name" value="D-isomer_DH_CS"/>
</dbReference>
<dbReference type="CDD" id="cd04901">
    <property type="entry name" value="ACT_3PGDH"/>
    <property type="match status" value="1"/>
</dbReference>
<accession>A0ABN0FXH0</accession>
<dbReference type="InterPro" id="IPR050223">
    <property type="entry name" value="D-isomer_2-hydroxyacid_DH"/>
</dbReference>
<dbReference type="SUPFAM" id="SSF51735">
    <property type="entry name" value="NAD(P)-binding Rossmann-fold domains"/>
    <property type="match status" value="1"/>
</dbReference>
<evidence type="ECO:0000259" key="5">
    <source>
        <dbReference type="Pfam" id="PF00389"/>
    </source>
</evidence>
<dbReference type="Gene3D" id="3.40.50.720">
    <property type="entry name" value="NAD(P)-binding Rossmann-like Domain"/>
    <property type="match status" value="2"/>
</dbReference>
<dbReference type="CDD" id="cd12176">
    <property type="entry name" value="PGDH_3"/>
    <property type="match status" value="1"/>
</dbReference>
<comment type="similarity">
    <text evidence="1 4">Belongs to the D-isomer specific 2-hydroxyacid dehydrogenase family.</text>
</comment>
<dbReference type="GO" id="GO:0004617">
    <property type="term" value="F:phosphoglycerate dehydrogenase activity"/>
    <property type="evidence" value="ECO:0007669"/>
    <property type="project" value="UniProtKB-EC"/>
</dbReference>
<dbReference type="PANTHER" id="PTHR10996:SF282">
    <property type="entry name" value="D-3-PHOSPHOGLYCERATE DEHYDROGENASE 1-RELATED"/>
    <property type="match status" value="1"/>
</dbReference>
<dbReference type="EC" id="1.1.1.95" evidence="7"/>
<dbReference type="PROSITE" id="PS00671">
    <property type="entry name" value="D_2_HYDROXYACID_DH_3"/>
    <property type="match status" value="1"/>
</dbReference>
<evidence type="ECO:0000256" key="1">
    <source>
        <dbReference type="ARBA" id="ARBA00005854"/>
    </source>
</evidence>
<dbReference type="InterPro" id="IPR045865">
    <property type="entry name" value="ACT-like_dom_sf"/>
</dbReference>
<keyword evidence="2 4" id="KW-0560">Oxidoreductase</keyword>
<reference evidence="8" key="1">
    <citation type="journal article" date="2012" name="J. Bacteriol.">
        <title>Revised Genome Sequence of Burkholderia thailandensis MSMB43 with Improved Annotation.</title>
        <authorList>
            <person name="Zhuo Y."/>
            <person name="Liu L."/>
            <person name="Wang Q."/>
            <person name="Liu X."/>
            <person name="Ren B."/>
            <person name="Liu M."/>
            <person name="Ni P."/>
            <person name="Cheng Y.Q."/>
            <person name="Zhang L."/>
        </authorList>
    </citation>
    <scope>NUCLEOTIDE SEQUENCE [LARGE SCALE GENOMIC DNA]</scope>
    <source>
        <strain evidence="8">MSMB43</strain>
    </source>
</reference>
<dbReference type="InterPro" id="IPR029752">
    <property type="entry name" value="D-isomer_DH_CS1"/>
</dbReference>
<evidence type="ECO:0000313" key="8">
    <source>
        <dbReference type="Proteomes" id="UP000004682"/>
    </source>
</evidence>
<dbReference type="SUPFAM" id="SSF52283">
    <property type="entry name" value="Formate/glycerate dehydrogenase catalytic domain-like"/>
    <property type="match status" value="1"/>
</dbReference>
<organism evidence="7 8">
    <name type="scientific">Burkholderia humptydooensis MSMB43</name>
    <dbReference type="NCBI Taxonomy" id="441157"/>
    <lineage>
        <taxon>Bacteria</taxon>
        <taxon>Pseudomonadati</taxon>
        <taxon>Pseudomonadota</taxon>
        <taxon>Betaproteobacteria</taxon>
        <taxon>Burkholderiales</taxon>
        <taxon>Burkholderiaceae</taxon>
        <taxon>Burkholderia</taxon>
        <taxon>pseudomallei group</taxon>
    </lineage>
</organism>
<dbReference type="PROSITE" id="PS00065">
    <property type="entry name" value="D_2_HYDROXYACID_DH_1"/>
    <property type="match status" value="1"/>
</dbReference>
<gene>
    <name evidence="7" type="ORF">A33K_18555</name>
</gene>
<feature type="domain" description="D-isomer specific 2-hydroxyacid dehydrogenase NAD-binding" evidence="6">
    <location>
        <begin position="145"/>
        <end position="319"/>
    </location>
</feature>
<comment type="pathway">
    <text evidence="3">Amino-acid biosynthesis.</text>
</comment>
<dbReference type="InterPro" id="IPR006139">
    <property type="entry name" value="D-isomer_2_OHA_DH_cat_dom"/>
</dbReference>
<dbReference type="SUPFAM" id="SSF55021">
    <property type="entry name" value="ACT-like"/>
    <property type="match status" value="1"/>
</dbReference>
<sequence>MHRAPCDRRERRIAALAYLAGISGFRFDSTITLDNMTSVLLLENIHDSASRHFADANVDIERRKGALAGDELRRALQQHQLVGIRSATHLMRDEIDAARHLLAIGCFCIGTSQVDLPAAAHHGIPVFNAPFSNTRSVAELVIAEAILLLRRVPEKSVLAHAGEWAKGAGGSFEARGKTIAIIGYGNIGAQVGVLAEALGMKVVYYDVQAKLSLGSAQPARSLGEAIAIADVVTLHVPANASTHNMIDASALAQFKSNAILINASRGTVVDIDALRDALVQKRLSGAAIDVFPREPKSNADRFESVLQGLPNVILTPHIGGSTQEAQENIGAEVSSKLVAFLTRGDTAGAVNFPQVSPGECTSAARLLNVHGNTPGVLAGLNTLLAQEGANVVAQHLQTRGDIGYVVTDLDRVPSDAFLDKLSGNRAFTRSRLLRSA</sequence>
<evidence type="ECO:0000259" key="6">
    <source>
        <dbReference type="Pfam" id="PF02826"/>
    </source>
</evidence>
<keyword evidence="8" id="KW-1185">Reference proteome</keyword>
<dbReference type="PANTHER" id="PTHR10996">
    <property type="entry name" value="2-HYDROXYACID DEHYDROGENASE-RELATED"/>
    <property type="match status" value="1"/>
</dbReference>
<dbReference type="Pfam" id="PF02826">
    <property type="entry name" value="2-Hacid_dh_C"/>
    <property type="match status" value="1"/>
</dbReference>
<dbReference type="Proteomes" id="UP000004682">
    <property type="component" value="Unassembled WGS sequence"/>
</dbReference>
<dbReference type="InterPro" id="IPR006140">
    <property type="entry name" value="D-isomer_DH_NAD-bd"/>
</dbReference>
<evidence type="ECO:0000313" key="7">
    <source>
        <dbReference type="EMBL" id="EIP84700.1"/>
    </source>
</evidence>
<feature type="domain" description="D-isomer specific 2-hydroxyacid dehydrogenase catalytic" evidence="5">
    <location>
        <begin position="39"/>
        <end position="351"/>
    </location>
</feature>
<dbReference type="InterPro" id="IPR036291">
    <property type="entry name" value="NAD(P)-bd_dom_sf"/>
</dbReference>
<dbReference type="Gene3D" id="3.30.70.260">
    <property type="match status" value="1"/>
</dbReference>
<evidence type="ECO:0000256" key="2">
    <source>
        <dbReference type="ARBA" id="ARBA00023002"/>
    </source>
</evidence>
<name>A0ABN0FXH0_9BURK</name>
<proteinExistence type="inferred from homology"/>
<dbReference type="EMBL" id="JH692071">
    <property type="protein sequence ID" value="EIP84700.1"/>
    <property type="molecule type" value="Genomic_DNA"/>
</dbReference>
<evidence type="ECO:0000256" key="4">
    <source>
        <dbReference type="RuleBase" id="RU003719"/>
    </source>
</evidence>